<accession>A0AB37I447</accession>
<sequence>MRETYSIKEILRKLEATDDGILLIPDSDVAIVDERDLEVFELPESLKNSKVICFWTTDGIRNYFSITKNRIIWFDNFLSENATVFEGDVKEKIEIVIDERTFEPKFLSENIKEYEYSNFYQEIGLDKNSDL</sequence>
<dbReference type="AlphaFoldDB" id="A0AB37I447"/>
<dbReference type="Proteomes" id="UP000289562">
    <property type="component" value="Unassembled WGS sequence"/>
</dbReference>
<organism evidence="1 2">
    <name type="scientific">Enterococcus faecium</name>
    <name type="common">Streptococcus faecium</name>
    <dbReference type="NCBI Taxonomy" id="1352"/>
    <lineage>
        <taxon>Bacteria</taxon>
        <taxon>Bacillati</taxon>
        <taxon>Bacillota</taxon>
        <taxon>Bacilli</taxon>
        <taxon>Lactobacillales</taxon>
        <taxon>Enterococcaceae</taxon>
        <taxon>Enterococcus</taxon>
    </lineage>
</organism>
<name>A0AB37I447_ENTFC</name>
<evidence type="ECO:0000313" key="2">
    <source>
        <dbReference type="Proteomes" id="UP000289562"/>
    </source>
</evidence>
<comment type="caution">
    <text evidence="1">The sequence shown here is derived from an EMBL/GenBank/DDBJ whole genome shotgun (WGS) entry which is preliminary data.</text>
</comment>
<dbReference type="EMBL" id="PJVH01000024">
    <property type="protein sequence ID" value="RXU87375.1"/>
    <property type="molecule type" value="Genomic_DNA"/>
</dbReference>
<gene>
    <name evidence="1" type="ORF">CYQ77_08550</name>
</gene>
<dbReference type="RefSeq" id="WP_113793238.1">
    <property type="nucleotide sequence ID" value="NZ_JAKJOI010000243.1"/>
</dbReference>
<reference evidence="1 2" key="1">
    <citation type="submission" date="2017-12" db="EMBL/GenBank/DDBJ databases">
        <title>A pool of 800 enterococci isolated from chicken carcass rinse samples from New Zealand.</title>
        <authorList>
            <person name="Zhang J."/>
            <person name="Rogers L."/>
            <person name="Midwinter A."/>
            <person name="French N."/>
        </authorList>
    </citation>
    <scope>NUCLEOTIDE SEQUENCE [LARGE SCALE GENOMIC DNA]</scope>
    <source>
        <strain evidence="1 2">EN697</strain>
    </source>
</reference>
<proteinExistence type="predicted"/>
<protein>
    <recommendedName>
        <fullName evidence="3">Iron-sulfur cluster biosynthesis family protein</fullName>
    </recommendedName>
</protein>
<evidence type="ECO:0000313" key="1">
    <source>
        <dbReference type="EMBL" id="RXU87375.1"/>
    </source>
</evidence>
<evidence type="ECO:0008006" key="3">
    <source>
        <dbReference type="Google" id="ProtNLM"/>
    </source>
</evidence>